<keyword evidence="4" id="KW-0762">Sugar transport</keyword>
<reference evidence="15 16" key="1">
    <citation type="submission" date="2018-06" db="EMBL/GenBank/DDBJ databases">
        <authorList>
            <consortium name="Pathogen Informatics"/>
            <person name="Doyle S."/>
        </authorList>
    </citation>
    <scope>NUCLEOTIDE SEQUENCE [LARGE SCALE GENOMIC DNA]</scope>
    <source>
        <strain evidence="16">NCTC 11297</strain>
    </source>
</reference>
<evidence type="ECO:0000256" key="2">
    <source>
        <dbReference type="ARBA" id="ARBA00022448"/>
    </source>
</evidence>
<sequence length="472" mass="50971">MAKKINPQYITQLIQLIGGKENIATATHCITRLRFVLNQPEIADVKGIEALPMVKGCFTNAGQFQVVIGPEVDLYYQELVKQTQISEANKEQAKVAARQNMKWYEQLISHFAEIFIPLLPALISGGLILGFRNVIGDIPMFDGKTLVQTHPMWATIHSFLWLIGEAIFFYLPVGICWSTVKKMGGSPILGIVLGVTLVSPQLMNSYDLGSKIPEMWDFGWFSIDKVGYQAQVIPSILAGLALGWIETRLRRIVPASLNLVIVPVTSLIIAVFLAHSIIGPIGREIGNGVAYVVRAGLTGSFAPIGATLFGFLYAPLVITGVHQTTLAIDMQMIQNIGGTPVWPMIALSNIAQASAVLAIVIVSKKANEREISVPATISAYLGVTEPAMYGINLKYRFPMLCAMIGSAFAGLICGLNGVLANSIGVGGLPGILSIQLPFWGVFALAMVVAVVVPLILTMIVYKRRAANGTLPE</sequence>
<dbReference type="SUPFAM" id="SSF55604">
    <property type="entry name" value="Glucose permease domain IIB"/>
    <property type="match status" value="1"/>
</dbReference>
<dbReference type="GO" id="GO:0016301">
    <property type="term" value="F:kinase activity"/>
    <property type="evidence" value="ECO:0007669"/>
    <property type="project" value="UniProtKB-KW"/>
</dbReference>
<evidence type="ECO:0000259" key="14">
    <source>
        <dbReference type="PROSITE" id="PS51103"/>
    </source>
</evidence>
<dbReference type="InterPro" id="IPR036878">
    <property type="entry name" value="Glu_permease_IIB"/>
</dbReference>
<dbReference type="EMBL" id="UGSP01000001">
    <property type="protein sequence ID" value="SUB24288.1"/>
    <property type="molecule type" value="Genomic_DNA"/>
</dbReference>
<feature type="transmembrane region" description="Helical" evidence="12">
    <location>
        <begin position="107"/>
        <end position="131"/>
    </location>
</feature>
<proteinExistence type="predicted"/>
<dbReference type="NCBIfam" id="NF008236">
    <property type="entry name" value="PRK11007.1"/>
    <property type="match status" value="1"/>
</dbReference>
<keyword evidence="9 12" id="KW-1133">Transmembrane helix</keyword>
<keyword evidence="2" id="KW-0813">Transport</keyword>
<evidence type="ECO:0000256" key="7">
    <source>
        <dbReference type="ARBA" id="ARBA00022692"/>
    </source>
</evidence>
<dbReference type="EC" id="2.7.1.-" evidence="15"/>
<dbReference type="InterPro" id="IPR013013">
    <property type="entry name" value="PTS_EIIC_1"/>
</dbReference>
<evidence type="ECO:0000256" key="6">
    <source>
        <dbReference type="ARBA" id="ARBA00022683"/>
    </source>
</evidence>
<dbReference type="InterPro" id="IPR018113">
    <property type="entry name" value="PTrfase_EIIB_Cys"/>
</dbReference>
<dbReference type="PROSITE" id="PS01035">
    <property type="entry name" value="PTS_EIIB_TYPE_1_CYS"/>
    <property type="match status" value="1"/>
</dbReference>
<evidence type="ECO:0000256" key="12">
    <source>
        <dbReference type="SAM" id="Phobius"/>
    </source>
</evidence>
<dbReference type="FunFam" id="3.30.1360.60:FF:000001">
    <property type="entry name" value="PTS system glucose-specific IIBC component PtsG"/>
    <property type="match status" value="1"/>
</dbReference>
<dbReference type="PROSITE" id="PS51098">
    <property type="entry name" value="PTS_EIIB_TYPE_1"/>
    <property type="match status" value="1"/>
</dbReference>
<feature type="transmembrane region" description="Helical" evidence="12">
    <location>
        <begin position="188"/>
        <end position="206"/>
    </location>
</feature>
<feature type="transmembrane region" description="Helical" evidence="12">
    <location>
        <begin position="341"/>
        <end position="362"/>
    </location>
</feature>
<feature type="transmembrane region" description="Helical" evidence="12">
    <location>
        <begin position="438"/>
        <end position="461"/>
    </location>
</feature>
<dbReference type="AlphaFoldDB" id="A0A379ARH2"/>
<dbReference type="GO" id="GO:0015574">
    <property type="term" value="F:trehalose transmembrane transporter activity"/>
    <property type="evidence" value="ECO:0007669"/>
    <property type="project" value="InterPro"/>
</dbReference>
<evidence type="ECO:0000256" key="3">
    <source>
        <dbReference type="ARBA" id="ARBA00022475"/>
    </source>
</evidence>
<protein>
    <submittedName>
        <fullName evidence="15">PTS system trehalose-specific transporter subunit IIBC</fullName>
        <ecNumber evidence="15">2.7.1.-</ecNumber>
    </submittedName>
</protein>
<dbReference type="PROSITE" id="PS51103">
    <property type="entry name" value="PTS_EIIC_TYPE_1"/>
    <property type="match status" value="1"/>
</dbReference>
<evidence type="ECO:0000256" key="10">
    <source>
        <dbReference type="ARBA" id="ARBA00023136"/>
    </source>
</evidence>
<comment type="subcellular location">
    <subcellularLocation>
        <location evidence="1">Cell membrane</location>
        <topology evidence="1">Multi-pass membrane protein</topology>
    </subcellularLocation>
</comment>
<dbReference type="InterPro" id="IPR003352">
    <property type="entry name" value="PTS_EIIC"/>
</dbReference>
<evidence type="ECO:0000259" key="13">
    <source>
        <dbReference type="PROSITE" id="PS51098"/>
    </source>
</evidence>
<keyword evidence="10 12" id="KW-0472">Membrane</keyword>
<feature type="transmembrane region" description="Helical" evidence="12">
    <location>
        <begin position="397"/>
        <end position="418"/>
    </location>
</feature>
<dbReference type="Gene3D" id="3.30.1360.60">
    <property type="entry name" value="Glucose permease domain IIB"/>
    <property type="match status" value="1"/>
</dbReference>
<feature type="transmembrane region" description="Helical" evidence="12">
    <location>
        <begin position="226"/>
        <end position="245"/>
    </location>
</feature>
<dbReference type="GO" id="GO:0008982">
    <property type="term" value="F:protein-N(PI)-phosphohistidine-sugar phosphotransferase activity"/>
    <property type="evidence" value="ECO:0007669"/>
    <property type="project" value="InterPro"/>
</dbReference>
<evidence type="ECO:0000256" key="8">
    <source>
        <dbReference type="ARBA" id="ARBA00022777"/>
    </source>
</evidence>
<evidence type="ECO:0000256" key="5">
    <source>
        <dbReference type="ARBA" id="ARBA00022679"/>
    </source>
</evidence>
<keyword evidence="3" id="KW-1003">Cell membrane</keyword>
<feature type="domain" description="PTS EIIB type-1" evidence="13">
    <location>
        <begin position="7"/>
        <end position="89"/>
    </location>
</feature>
<dbReference type="RefSeq" id="WP_115249515.1">
    <property type="nucleotide sequence ID" value="NZ_JBMMEP010000001.1"/>
</dbReference>
<dbReference type="Pfam" id="PF00367">
    <property type="entry name" value="PTS_EIIB"/>
    <property type="match status" value="1"/>
</dbReference>
<dbReference type="Pfam" id="PF02378">
    <property type="entry name" value="PTS_EIIC"/>
    <property type="match status" value="1"/>
</dbReference>
<dbReference type="InterPro" id="IPR011296">
    <property type="entry name" value="PTS_IIBC_treh"/>
</dbReference>
<dbReference type="NCBIfam" id="TIGR00826">
    <property type="entry name" value="EIIB_glc"/>
    <property type="match status" value="1"/>
</dbReference>
<keyword evidence="16" id="KW-1185">Reference proteome</keyword>
<dbReference type="InterPro" id="IPR050558">
    <property type="entry name" value="PTS_Sugar-Specific_Components"/>
</dbReference>
<evidence type="ECO:0000256" key="9">
    <source>
        <dbReference type="ARBA" id="ARBA00022989"/>
    </source>
</evidence>
<dbReference type="CDD" id="cd00212">
    <property type="entry name" value="PTS_IIB_glc"/>
    <property type="match status" value="1"/>
</dbReference>
<dbReference type="PANTHER" id="PTHR30175:SF1">
    <property type="entry name" value="PTS SYSTEM ARBUTIN-, CELLOBIOSE-, AND SALICIN-SPECIFIC EIIBC COMPONENT-RELATED"/>
    <property type="match status" value="1"/>
</dbReference>
<feature type="domain" description="PTS EIIC type-1" evidence="14">
    <location>
        <begin position="109"/>
        <end position="472"/>
    </location>
</feature>
<dbReference type="Proteomes" id="UP000255098">
    <property type="component" value="Unassembled WGS sequence"/>
</dbReference>
<evidence type="ECO:0000256" key="11">
    <source>
        <dbReference type="PROSITE-ProRule" id="PRU00421"/>
    </source>
</evidence>
<evidence type="ECO:0000256" key="4">
    <source>
        <dbReference type="ARBA" id="ARBA00022597"/>
    </source>
</evidence>
<accession>A0A379ARH2</accession>
<evidence type="ECO:0000313" key="16">
    <source>
        <dbReference type="Proteomes" id="UP000255098"/>
    </source>
</evidence>
<dbReference type="GeneID" id="300133530"/>
<name>A0A379ARH2_AVIAV</name>
<gene>
    <name evidence="15" type="primary">treB</name>
    <name evidence="15" type="ORF">NCTC11297_01325</name>
</gene>
<organism evidence="15 16">
    <name type="scientific">Avibacterium avium</name>
    <name type="common">Pasteurella avium</name>
    <dbReference type="NCBI Taxonomy" id="751"/>
    <lineage>
        <taxon>Bacteria</taxon>
        <taxon>Pseudomonadati</taxon>
        <taxon>Pseudomonadota</taxon>
        <taxon>Gammaproteobacteria</taxon>
        <taxon>Pasteurellales</taxon>
        <taxon>Pasteurellaceae</taxon>
        <taxon>Avibacterium</taxon>
    </lineage>
</organism>
<keyword evidence="6" id="KW-0598">Phosphotransferase system</keyword>
<dbReference type="GO" id="GO:0090589">
    <property type="term" value="F:protein-phosphocysteine-trehalose phosphotransferase system transporter activity"/>
    <property type="evidence" value="ECO:0007669"/>
    <property type="project" value="TreeGrafter"/>
</dbReference>
<dbReference type="NCBIfam" id="TIGR01992">
    <property type="entry name" value="PTS-IIBC-Tre"/>
    <property type="match status" value="1"/>
</dbReference>
<keyword evidence="7 12" id="KW-0812">Transmembrane</keyword>
<evidence type="ECO:0000256" key="1">
    <source>
        <dbReference type="ARBA" id="ARBA00004651"/>
    </source>
</evidence>
<keyword evidence="8" id="KW-0418">Kinase</keyword>
<feature type="transmembrane region" description="Helical" evidence="12">
    <location>
        <begin position="257"/>
        <end position="278"/>
    </location>
</feature>
<feature type="active site" description="Phosphocysteine intermediate; for EIIB activity" evidence="11">
    <location>
        <position position="29"/>
    </location>
</feature>
<dbReference type="GO" id="GO:0005886">
    <property type="term" value="C:plasma membrane"/>
    <property type="evidence" value="ECO:0007669"/>
    <property type="project" value="UniProtKB-SubCell"/>
</dbReference>
<evidence type="ECO:0000313" key="15">
    <source>
        <dbReference type="EMBL" id="SUB24288.1"/>
    </source>
</evidence>
<keyword evidence="5 15" id="KW-0808">Transferase</keyword>
<dbReference type="PANTHER" id="PTHR30175">
    <property type="entry name" value="PHOSPHOTRANSFERASE SYSTEM TRANSPORT PROTEIN"/>
    <property type="match status" value="1"/>
</dbReference>
<dbReference type="InterPro" id="IPR001996">
    <property type="entry name" value="PTS_IIB_1"/>
</dbReference>
<feature type="transmembrane region" description="Helical" evidence="12">
    <location>
        <begin position="151"/>
        <end position="176"/>
    </location>
</feature>
<dbReference type="GO" id="GO:0009401">
    <property type="term" value="P:phosphoenolpyruvate-dependent sugar phosphotransferase system"/>
    <property type="evidence" value="ECO:0007669"/>
    <property type="project" value="UniProtKB-KW"/>
</dbReference>